<dbReference type="GeneID" id="32895828"/>
<dbReference type="SUPFAM" id="SSF89392">
    <property type="entry name" value="Prokaryotic lipoproteins and lipoprotein localization factors"/>
    <property type="match status" value="1"/>
</dbReference>
<dbReference type="Proteomes" id="UP000250088">
    <property type="component" value="Chromosome"/>
</dbReference>
<proteinExistence type="predicted"/>
<accession>A0A2Z2I2Q1</accession>
<dbReference type="InterPro" id="IPR052944">
    <property type="entry name" value="Sporulation_related"/>
</dbReference>
<keyword evidence="2" id="KW-1185">Reference proteome</keyword>
<dbReference type="PANTHER" id="PTHR37507">
    <property type="entry name" value="SPORULATION PROTEIN YDCC"/>
    <property type="match status" value="1"/>
</dbReference>
<dbReference type="AlphaFoldDB" id="A0A2Z2I2Q1"/>
<dbReference type="Gene3D" id="2.50.20.10">
    <property type="entry name" value="Lipoprotein localisation LolA/LolB/LppX"/>
    <property type="match status" value="1"/>
</dbReference>
<evidence type="ECO:0000313" key="1">
    <source>
        <dbReference type="EMBL" id="ARS91268.1"/>
    </source>
</evidence>
<evidence type="ECO:0000313" key="2">
    <source>
        <dbReference type="Proteomes" id="UP000250088"/>
    </source>
</evidence>
<dbReference type="KEGG" id="naj:B1756_17100"/>
<name>A0A2Z2I2Q1_9EURY</name>
<dbReference type="RefSeq" id="WP_086889638.1">
    <property type="nucleotide sequence ID" value="NZ_CP019893.1"/>
</dbReference>
<dbReference type="EMBL" id="CP019893">
    <property type="protein sequence ID" value="ARS91268.1"/>
    <property type="molecule type" value="Genomic_DNA"/>
</dbReference>
<organism evidence="1 2">
    <name type="scientific">Natrarchaeobaculum aegyptiacum</name>
    <dbReference type="NCBI Taxonomy" id="745377"/>
    <lineage>
        <taxon>Archaea</taxon>
        <taxon>Methanobacteriati</taxon>
        <taxon>Methanobacteriota</taxon>
        <taxon>Stenosarchaea group</taxon>
        <taxon>Halobacteria</taxon>
        <taxon>Halobacteriales</taxon>
        <taxon>Natrialbaceae</taxon>
        <taxon>Natrarchaeobaculum</taxon>
    </lineage>
</organism>
<protein>
    <submittedName>
        <fullName evidence="1">DUF2092 domain-containing protein</fullName>
    </submittedName>
</protein>
<reference evidence="2" key="1">
    <citation type="submission" date="2017-02" db="EMBL/GenBank/DDBJ databases">
        <title>Natronthermophilus aegyptiacus gen. nov.,sp. nov., an aerobic, extremely halophilic alkalithermophilic archaeon isolated from the athalassohaline Wadi An Natrun, Egypt.</title>
        <authorList>
            <person name="Zhao B."/>
        </authorList>
    </citation>
    <scope>NUCLEOTIDE SEQUENCE [LARGE SCALE GENOMIC DNA]</scope>
    <source>
        <strain evidence="2">JW/NM-HA 15</strain>
    </source>
</reference>
<dbReference type="InterPro" id="IPR029046">
    <property type="entry name" value="LolA/LolB/LppX"/>
</dbReference>
<dbReference type="OrthoDB" id="137725at2157"/>
<dbReference type="PROSITE" id="PS51257">
    <property type="entry name" value="PROKAR_LIPOPROTEIN"/>
    <property type="match status" value="1"/>
</dbReference>
<gene>
    <name evidence="1" type="ORF">B1756_17100</name>
</gene>
<sequence length="264" mass="29268">MDRQRIALGLVVLAATVTLAGCSAISIPGADGTSGEPDPVDVFEGAFVHSDDLEAVSGERTMLVSDGEATTSETVAVAERPYVEYRSEVLESAVPDREGDVYVSNATGSWWYYPDSNVVHEYRADEPYDSDEVRAARADEADRQADLYDVEYLGTETVADREAHVVDVTAANETVTEGLSLLVGDTEFVFALETVNPEAELEVVEQRLWIDVEYDYPLREEVVIEDDDGTEYLLREWFESVDFEDDVDDETFVFEPPANATVHE</sequence>
<dbReference type="PANTHER" id="PTHR37507:SF2">
    <property type="entry name" value="SPORULATION PROTEIN YDCC"/>
    <property type="match status" value="1"/>
</dbReference>